<dbReference type="AlphaFoldDB" id="A0A5J9UNV5"/>
<protein>
    <submittedName>
        <fullName evidence="2">Uncharacterized protein</fullName>
    </submittedName>
</protein>
<dbReference type="Proteomes" id="UP000324897">
    <property type="component" value="Chromosome 2"/>
</dbReference>
<proteinExistence type="predicted"/>
<dbReference type="OrthoDB" id="653813at2759"/>
<keyword evidence="3" id="KW-1185">Reference proteome</keyword>
<evidence type="ECO:0000256" key="1">
    <source>
        <dbReference type="SAM" id="MobiDB-lite"/>
    </source>
</evidence>
<dbReference type="Gramene" id="TVU25246">
    <property type="protein sequence ID" value="TVU25246"/>
    <property type="gene ID" value="EJB05_27736"/>
</dbReference>
<evidence type="ECO:0000313" key="3">
    <source>
        <dbReference type="Proteomes" id="UP000324897"/>
    </source>
</evidence>
<organism evidence="2 3">
    <name type="scientific">Eragrostis curvula</name>
    <name type="common">weeping love grass</name>
    <dbReference type="NCBI Taxonomy" id="38414"/>
    <lineage>
        <taxon>Eukaryota</taxon>
        <taxon>Viridiplantae</taxon>
        <taxon>Streptophyta</taxon>
        <taxon>Embryophyta</taxon>
        <taxon>Tracheophyta</taxon>
        <taxon>Spermatophyta</taxon>
        <taxon>Magnoliopsida</taxon>
        <taxon>Liliopsida</taxon>
        <taxon>Poales</taxon>
        <taxon>Poaceae</taxon>
        <taxon>PACMAD clade</taxon>
        <taxon>Chloridoideae</taxon>
        <taxon>Eragrostideae</taxon>
        <taxon>Eragrostidinae</taxon>
        <taxon>Eragrostis</taxon>
    </lineage>
</organism>
<comment type="caution">
    <text evidence="2">The sequence shown here is derived from an EMBL/GenBank/DDBJ whole genome shotgun (WGS) entry which is preliminary data.</text>
</comment>
<sequence>MTSRRNGRGKQLAAGTSGGNQRDEPIYIVEQGCTLIIMRPILGTPLFMASCEERSCTALIKTLDHAYIMHNLLNECKHPNLLKSIGFWTDPSDNNNAYIAVDSLDNALGSLEMEQLFHMEEGCICGFSDFGFKAFREIFSTIHYVNQCYEGRATSNSIPLFTMRLEPNNIFFKMVNGEARIMMGNFKMETLRDSREIIEAKHWRKIGRCLQTLFKGAHQVTAELTELANFLTQGAVTYHDLLWQTGIWDATTKMDFIREIFFHTLVEQQHDQEITPKARQLFSQNPLGLLEIMQQFSKPENAFKQRREYRDANLFDSVMFLRNKIIAHYDEEYPNFKGDKNEIGTTEESVEWFDRLHECFCKNEDERIIREASGKDKH</sequence>
<reference evidence="2 3" key="1">
    <citation type="journal article" date="2019" name="Sci. Rep.">
        <title>A high-quality genome of Eragrostis curvula grass provides insights into Poaceae evolution and supports new strategies to enhance forage quality.</title>
        <authorList>
            <person name="Carballo J."/>
            <person name="Santos B.A.C.M."/>
            <person name="Zappacosta D."/>
            <person name="Garbus I."/>
            <person name="Selva J.P."/>
            <person name="Gallo C.A."/>
            <person name="Diaz A."/>
            <person name="Albertini E."/>
            <person name="Caccamo M."/>
            <person name="Echenique V."/>
        </authorList>
    </citation>
    <scope>NUCLEOTIDE SEQUENCE [LARGE SCALE GENOMIC DNA]</scope>
    <source>
        <strain evidence="3">cv. Victoria</strain>
        <tissue evidence="2">Leaf</tissue>
    </source>
</reference>
<feature type="region of interest" description="Disordered" evidence="1">
    <location>
        <begin position="1"/>
        <end position="20"/>
    </location>
</feature>
<dbReference type="EMBL" id="RWGY01000013">
    <property type="protein sequence ID" value="TVU25246.1"/>
    <property type="molecule type" value="Genomic_DNA"/>
</dbReference>
<evidence type="ECO:0000313" key="2">
    <source>
        <dbReference type="EMBL" id="TVU25246.1"/>
    </source>
</evidence>
<accession>A0A5J9UNV5</accession>
<name>A0A5J9UNV5_9POAL</name>
<gene>
    <name evidence="2" type="ORF">EJB05_27736</name>
</gene>